<dbReference type="Proteomes" id="UP001061958">
    <property type="component" value="Unassembled WGS sequence"/>
</dbReference>
<name>A0A9C7PQ82_9RHOD</name>
<keyword evidence="8" id="KW-1185">Reference proteome</keyword>
<evidence type="ECO:0000256" key="1">
    <source>
        <dbReference type="ARBA" id="ARBA00004141"/>
    </source>
</evidence>
<reference evidence="7" key="2">
    <citation type="submission" date="2022-01" db="EMBL/GenBank/DDBJ databases">
        <authorList>
            <person name="Hirooka S."/>
            <person name="Miyagishima S.Y."/>
        </authorList>
    </citation>
    <scope>NUCLEOTIDE SEQUENCE</scope>
    <source>
        <strain evidence="7">NBRC 102759</strain>
    </source>
</reference>
<keyword evidence="3" id="KW-0812">Transmembrane</keyword>
<evidence type="ECO:0000256" key="4">
    <source>
        <dbReference type="ARBA" id="ARBA00022989"/>
    </source>
</evidence>
<comment type="caution">
    <text evidence="7">The sequence shown here is derived from an EMBL/GenBank/DDBJ whole genome shotgun (WGS) entry which is preliminary data.</text>
</comment>
<comment type="subcellular location">
    <subcellularLocation>
        <location evidence="1">Membrane</location>
        <topology evidence="1">Multi-pass membrane protein</topology>
    </subcellularLocation>
</comment>
<keyword evidence="4" id="KW-1133">Transmembrane helix</keyword>
<dbReference type="GO" id="GO:0016020">
    <property type="term" value="C:membrane"/>
    <property type="evidence" value="ECO:0007669"/>
    <property type="project" value="UniProtKB-SubCell"/>
</dbReference>
<organism evidence="7 8">
    <name type="scientific">Galdieria partita</name>
    <dbReference type="NCBI Taxonomy" id="83374"/>
    <lineage>
        <taxon>Eukaryota</taxon>
        <taxon>Rhodophyta</taxon>
        <taxon>Bangiophyceae</taxon>
        <taxon>Galdieriales</taxon>
        <taxon>Galdieriaceae</taxon>
        <taxon>Galdieria</taxon>
    </lineage>
</organism>
<comment type="similarity">
    <text evidence="2 6">Belongs to the peroxisomal membrane protein PXMP2/4 family.</text>
</comment>
<dbReference type="InterPro" id="IPR007248">
    <property type="entry name" value="Mpv17_PMP22"/>
</dbReference>
<evidence type="ECO:0000256" key="3">
    <source>
        <dbReference type="ARBA" id="ARBA00022692"/>
    </source>
</evidence>
<evidence type="ECO:0000256" key="2">
    <source>
        <dbReference type="ARBA" id="ARBA00006824"/>
    </source>
</evidence>
<dbReference type="Pfam" id="PF04117">
    <property type="entry name" value="Mpv17_PMP22"/>
    <property type="match status" value="1"/>
</dbReference>
<reference evidence="7" key="1">
    <citation type="journal article" date="2022" name="Proc. Natl. Acad. Sci. U.S.A.">
        <title>Life cycle and functional genomics of the unicellular red alga Galdieria for elucidating algal and plant evolution and industrial use.</title>
        <authorList>
            <person name="Hirooka S."/>
            <person name="Itabashi T."/>
            <person name="Ichinose T.M."/>
            <person name="Onuma R."/>
            <person name="Fujiwara T."/>
            <person name="Yamashita S."/>
            <person name="Jong L.W."/>
            <person name="Tomita R."/>
            <person name="Iwane A.H."/>
            <person name="Miyagishima S.Y."/>
        </authorList>
    </citation>
    <scope>NUCLEOTIDE SEQUENCE</scope>
    <source>
        <strain evidence="7">NBRC 102759</strain>
    </source>
</reference>
<dbReference type="PANTHER" id="PTHR11266:SF17">
    <property type="entry name" value="PROTEIN MPV17"/>
    <property type="match status" value="1"/>
</dbReference>
<evidence type="ECO:0000256" key="6">
    <source>
        <dbReference type="RuleBase" id="RU363053"/>
    </source>
</evidence>
<dbReference type="PANTHER" id="PTHR11266">
    <property type="entry name" value="PEROXISOMAL MEMBRANE PROTEIN 2, PXMP2 MPV17"/>
    <property type="match status" value="1"/>
</dbReference>
<evidence type="ECO:0008006" key="9">
    <source>
        <dbReference type="Google" id="ProtNLM"/>
    </source>
</evidence>
<proteinExistence type="inferred from homology"/>
<dbReference type="GO" id="GO:0005737">
    <property type="term" value="C:cytoplasm"/>
    <property type="evidence" value="ECO:0007669"/>
    <property type="project" value="TreeGrafter"/>
</dbReference>
<evidence type="ECO:0000313" key="8">
    <source>
        <dbReference type="Proteomes" id="UP001061958"/>
    </source>
</evidence>
<keyword evidence="5" id="KW-0472">Membrane</keyword>
<dbReference type="OrthoDB" id="430207at2759"/>
<evidence type="ECO:0000256" key="5">
    <source>
        <dbReference type="ARBA" id="ARBA00023136"/>
    </source>
</evidence>
<sequence length="197" mass="22109">MIGHSSGRIHRMAGIWAKYNAALTANPLKVKTLTSFFGFTLGDLIAQSPDMLSGKPWDYMRTARFSAFGLCIHGPIGHYWYQFLDRTVMTNAPKSGLAVATKTAIDQLLWAPIFTSIFFSFMKTVEGHPEQVAEEVKTKLWPTMKVNWGVWPLAHLINFRFVPSSQRILYINSVQIGYNTFLSTMAASKTMEEPPAA</sequence>
<dbReference type="EMBL" id="BQMJ01000002">
    <property type="protein sequence ID" value="GJQ08450.1"/>
    <property type="molecule type" value="Genomic_DNA"/>
</dbReference>
<evidence type="ECO:0000313" key="7">
    <source>
        <dbReference type="EMBL" id="GJQ08450.1"/>
    </source>
</evidence>
<protein>
    <recommendedName>
        <fullName evidence="9">Peroxisomal membrane MPV17/PMP22-like protein</fullName>
    </recommendedName>
</protein>
<gene>
    <name evidence="7" type="ORF">GpartN1_g241.t1</name>
</gene>
<dbReference type="AlphaFoldDB" id="A0A9C7PQ82"/>
<accession>A0A9C7PQ82</accession>